<dbReference type="GO" id="GO:0003677">
    <property type="term" value="F:DNA binding"/>
    <property type="evidence" value="ECO:0007669"/>
    <property type="project" value="InterPro"/>
</dbReference>
<evidence type="ECO:0000256" key="1">
    <source>
        <dbReference type="ARBA" id="ARBA00022741"/>
    </source>
</evidence>
<dbReference type="GO" id="GO:0016787">
    <property type="term" value="F:hydrolase activity"/>
    <property type="evidence" value="ECO:0007669"/>
    <property type="project" value="UniProtKB-KW"/>
</dbReference>
<dbReference type="InterPro" id="IPR027417">
    <property type="entry name" value="P-loop_NTPase"/>
</dbReference>
<evidence type="ECO:0000256" key="4">
    <source>
        <dbReference type="ARBA" id="ARBA00022840"/>
    </source>
</evidence>
<protein>
    <recommendedName>
        <fullName evidence="5">UvrD-like helicase ATP-binding domain-containing protein</fullName>
    </recommendedName>
</protein>
<keyword evidence="4" id="KW-0067">ATP-binding</keyword>
<dbReference type="Pfam" id="PF13245">
    <property type="entry name" value="AAA_19"/>
    <property type="match status" value="1"/>
</dbReference>
<name>A0A0F9QIB8_9ZZZZ</name>
<keyword evidence="1" id="KW-0547">Nucleotide-binding</keyword>
<dbReference type="SUPFAM" id="SSF52540">
    <property type="entry name" value="P-loop containing nucleoside triphosphate hydrolases"/>
    <property type="match status" value="1"/>
</dbReference>
<keyword evidence="2" id="KW-0378">Hydrolase</keyword>
<dbReference type="Gene3D" id="3.40.50.300">
    <property type="entry name" value="P-loop containing nucleotide triphosphate hydrolases"/>
    <property type="match status" value="2"/>
</dbReference>
<dbReference type="GO" id="GO:0043138">
    <property type="term" value="F:3'-5' DNA helicase activity"/>
    <property type="evidence" value="ECO:0007669"/>
    <property type="project" value="UniProtKB-EC"/>
</dbReference>
<accession>A0A0F9QIB8</accession>
<dbReference type="GO" id="GO:0000725">
    <property type="term" value="P:recombinational repair"/>
    <property type="evidence" value="ECO:0007669"/>
    <property type="project" value="TreeGrafter"/>
</dbReference>
<evidence type="ECO:0000256" key="3">
    <source>
        <dbReference type="ARBA" id="ARBA00022806"/>
    </source>
</evidence>
<organism evidence="6">
    <name type="scientific">marine sediment metagenome</name>
    <dbReference type="NCBI Taxonomy" id="412755"/>
    <lineage>
        <taxon>unclassified sequences</taxon>
        <taxon>metagenomes</taxon>
        <taxon>ecological metagenomes</taxon>
    </lineage>
</organism>
<dbReference type="GO" id="GO:0005524">
    <property type="term" value="F:ATP binding"/>
    <property type="evidence" value="ECO:0007669"/>
    <property type="project" value="UniProtKB-KW"/>
</dbReference>
<dbReference type="InterPro" id="IPR014016">
    <property type="entry name" value="UvrD-like_ATP-bd"/>
</dbReference>
<dbReference type="EMBL" id="LAZR01003980">
    <property type="protein sequence ID" value="KKN12906.1"/>
    <property type="molecule type" value="Genomic_DNA"/>
</dbReference>
<evidence type="ECO:0000259" key="5">
    <source>
        <dbReference type="PROSITE" id="PS51198"/>
    </source>
</evidence>
<evidence type="ECO:0000256" key="2">
    <source>
        <dbReference type="ARBA" id="ARBA00022801"/>
    </source>
</evidence>
<evidence type="ECO:0000313" key="6">
    <source>
        <dbReference type="EMBL" id="KKN12906.1"/>
    </source>
</evidence>
<comment type="caution">
    <text evidence="6">The sequence shown here is derived from an EMBL/GenBank/DDBJ whole genome shotgun (WGS) entry which is preliminary data.</text>
</comment>
<dbReference type="AlphaFoldDB" id="A0A0F9QIB8"/>
<feature type="domain" description="UvrD-like helicase ATP-binding" evidence="5">
    <location>
        <begin position="11"/>
        <end position="261"/>
    </location>
</feature>
<dbReference type="PROSITE" id="PS51198">
    <property type="entry name" value="UVRD_HELICASE_ATP_BIND"/>
    <property type="match status" value="1"/>
</dbReference>
<reference evidence="6" key="1">
    <citation type="journal article" date="2015" name="Nature">
        <title>Complex archaea that bridge the gap between prokaryotes and eukaryotes.</title>
        <authorList>
            <person name="Spang A."/>
            <person name="Saw J.H."/>
            <person name="Jorgensen S.L."/>
            <person name="Zaremba-Niedzwiedzka K."/>
            <person name="Martijn J."/>
            <person name="Lind A.E."/>
            <person name="van Eijk R."/>
            <person name="Schleper C."/>
            <person name="Guy L."/>
            <person name="Ettema T.J."/>
        </authorList>
    </citation>
    <scope>NUCLEOTIDE SEQUENCE</scope>
</reference>
<keyword evidence="3" id="KW-0347">Helicase</keyword>
<dbReference type="GO" id="GO:0005829">
    <property type="term" value="C:cytosol"/>
    <property type="evidence" value="ECO:0007669"/>
    <property type="project" value="TreeGrafter"/>
</dbReference>
<proteinExistence type="predicted"/>
<sequence length="633" mass="73358">MASEKLDLENFSEESRHVIDLIKSRKHFLLSGGAGSGKTYSLVEVLKAVVCDSPSLNIGCITYTNAAVNEIEDRISHDNLYVSTIHDFLWGNIKCFQSEIKETLIEIINNPEQTKIKHPDNYVVSQGFFDDFDSIQYKEYLKLTKGIISHDEVIVLAYKMFEKYEKLCSITKDKYPFIFVDEYQDTDPLVIEILLEHLEKSTKNNVVGFFGDAMQSIYNGSVVDLDMYTRTESPKVIEVFKQQNRRNPLKIINLANQLRVDGLVQEPSRDRSAPNMDEKGEVKQGVVEFLFSSNDSLELVRRHLGWDFDNNELVKELNLTHSLIADKANFPELMRIYDKDKILDYIRNKIRKPLERDEPQYDSTGKTLAQVIEHLGNPNPTPTQSNYIDNHPGYFELAKEQPYDQISKLYVDKEQLLDDKKNNVGDESKLSSNRDDLVKHLFKIENCIRLYQSKKFNQLIKATDFSVTSVENKIRLNEAIQSFEIQADITIGEVIDLAHKLGLVIKDDKLARYEEQKHYLYKQVCEVNYQEFRNVFEYLEGYLPFSTQHKTKGAEFPNVLVVLDNGQWNQYNFKYLFERNGTDSVRQRSEKIFYVCCTRAKERLAVFFPNPSAKVIQTAVSWFGEDNVVNLDD</sequence>
<gene>
    <name evidence="6" type="ORF">LCGC14_1011790</name>
</gene>
<dbReference type="PANTHER" id="PTHR11070:SF3">
    <property type="entry name" value="DNA 3'-5' HELICASE"/>
    <property type="match status" value="1"/>
</dbReference>
<dbReference type="PANTHER" id="PTHR11070">
    <property type="entry name" value="UVRD / RECB / PCRA DNA HELICASE FAMILY MEMBER"/>
    <property type="match status" value="1"/>
</dbReference>
<dbReference type="InterPro" id="IPR000212">
    <property type="entry name" value="DNA_helicase_UvrD/REP"/>
</dbReference>